<organism evidence="3 4">
    <name type="scientific">Wickerhamomyces pijperi</name>
    <name type="common">Yeast</name>
    <name type="synonym">Pichia pijperi</name>
    <dbReference type="NCBI Taxonomy" id="599730"/>
    <lineage>
        <taxon>Eukaryota</taxon>
        <taxon>Fungi</taxon>
        <taxon>Dikarya</taxon>
        <taxon>Ascomycota</taxon>
        <taxon>Saccharomycotina</taxon>
        <taxon>Saccharomycetes</taxon>
        <taxon>Phaffomycetales</taxon>
        <taxon>Wickerhamomycetaceae</taxon>
        <taxon>Wickerhamomyces</taxon>
    </lineage>
</organism>
<feature type="transmembrane region" description="Helical" evidence="1">
    <location>
        <begin position="570"/>
        <end position="591"/>
    </location>
</feature>
<reference evidence="3" key="2">
    <citation type="submission" date="2021-01" db="EMBL/GenBank/DDBJ databases">
        <authorList>
            <person name="Schikora-Tamarit M.A."/>
        </authorList>
    </citation>
    <scope>NUCLEOTIDE SEQUENCE</scope>
    <source>
        <strain evidence="3">CBS2887</strain>
    </source>
</reference>
<protein>
    <recommendedName>
        <fullName evidence="5">Transmembrane protein</fullName>
    </recommendedName>
</protein>
<sequence length="593" mass="68654">MRFSSPASSFPFKLLFTLNFFLHFLIGFTSAAQWVPNRRTISCGFSDTLIQISMTQPLNGSASELNLLRLFRVSDLLHQTSDDDSKVKGVLGPYVFSTYPETVFFNWDEQNVKILQNRITFGNEGRRDGKNYTVGFQLNNEDELSTVVTLFPFRGNDTDIRIAFDSSGKPGYYCAHLETAKDYNITDIFEFDFISNHHADFVLYKSHFWPLILLMYGGTILFVLSVVWCLWLAGKTKQLEKSLDLYCSCIVVTILVLLRKYITVIFNRTSSSTYPPTNVLTFDVVWRFFLAELLQVACVHITQTRVYNLEAFKKYIRVLLLIPLYRVFKELFGLFYLPVPSIRNELTALFIQAKLVYYSIVVFYSLTEEGSYVGHFRETLNYLIKYPSAPPLFFFSELLDDECKLGLEMFHYAGVRVQILLGTIGDLDPYEFTILLWLVVYVPLRLAKYSPKSLSLIDWLVVTKLDTEQVTSDFMKTVTPDETDEKRCSDRGRYAKEINERIQALRWEKMKYCAMSSLFIVGTVVWYCTQTFCIYLMANMIYPMQFLRTSFVKMDNVDGLQLDWIDTYNALVTDGFICTAAVVIVVMEVAFEW</sequence>
<feature type="transmembrane region" description="Helical" evidence="1">
    <location>
        <begin position="208"/>
        <end position="233"/>
    </location>
</feature>
<evidence type="ECO:0008006" key="5">
    <source>
        <dbReference type="Google" id="ProtNLM"/>
    </source>
</evidence>
<dbReference type="EMBL" id="JAEUBG010005498">
    <property type="protein sequence ID" value="KAH3674556.1"/>
    <property type="molecule type" value="Genomic_DNA"/>
</dbReference>
<keyword evidence="1" id="KW-1133">Transmembrane helix</keyword>
<gene>
    <name evidence="3" type="ORF">WICPIJ_009514</name>
</gene>
<name>A0A9P8TDQ6_WICPI</name>
<reference evidence="3" key="1">
    <citation type="journal article" date="2021" name="Open Biol.">
        <title>Shared evolutionary footprints suggest mitochondrial oxidative damage underlies multiple complex I losses in fungi.</title>
        <authorList>
            <person name="Schikora-Tamarit M.A."/>
            <person name="Marcet-Houben M."/>
            <person name="Nosek J."/>
            <person name="Gabaldon T."/>
        </authorList>
    </citation>
    <scope>NUCLEOTIDE SEQUENCE</scope>
    <source>
        <strain evidence="3">CBS2887</strain>
    </source>
</reference>
<evidence type="ECO:0000313" key="3">
    <source>
        <dbReference type="EMBL" id="KAH3674556.1"/>
    </source>
</evidence>
<feature type="chain" id="PRO_5040294383" description="Transmembrane protein" evidence="2">
    <location>
        <begin position="32"/>
        <end position="593"/>
    </location>
</feature>
<evidence type="ECO:0000256" key="1">
    <source>
        <dbReference type="SAM" id="Phobius"/>
    </source>
</evidence>
<proteinExistence type="predicted"/>
<keyword evidence="4" id="KW-1185">Reference proteome</keyword>
<evidence type="ECO:0000313" key="4">
    <source>
        <dbReference type="Proteomes" id="UP000774326"/>
    </source>
</evidence>
<comment type="caution">
    <text evidence="3">The sequence shown here is derived from an EMBL/GenBank/DDBJ whole genome shotgun (WGS) entry which is preliminary data.</text>
</comment>
<keyword evidence="2" id="KW-0732">Signal</keyword>
<keyword evidence="1" id="KW-0472">Membrane</keyword>
<dbReference type="AlphaFoldDB" id="A0A9P8TDQ6"/>
<feature type="transmembrane region" description="Helical" evidence="1">
    <location>
        <begin position="245"/>
        <end position="264"/>
    </location>
</feature>
<accession>A0A9P8TDQ6</accession>
<feature type="transmembrane region" description="Helical" evidence="1">
    <location>
        <begin position="512"/>
        <end position="538"/>
    </location>
</feature>
<evidence type="ECO:0000256" key="2">
    <source>
        <dbReference type="SAM" id="SignalP"/>
    </source>
</evidence>
<keyword evidence="1" id="KW-0812">Transmembrane</keyword>
<feature type="signal peptide" evidence="2">
    <location>
        <begin position="1"/>
        <end position="31"/>
    </location>
</feature>
<dbReference type="Proteomes" id="UP000774326">
    <property type="component" value="Unassembled WGS sequence"/>
</dbReference>